<proteinExistence type="predicted"/>
<feature type="compositionally biased region" description="Basic and acidic residues" evidence="2">
    <location>
        <begin position="37"/>
        <end position="58"/>
    </location>
</feature>
<dbReference type="AlphaFoldDB" id="X6NR50"/>
<sequence length="179" mass="20757">NNNENNHFFKSMQNYHKMLGKIADCMHDDLLQFQTTDEKTQQRQEHDNHFENEHKSPPERYVPVQLARVTPISNPNTKRLSHSKIQSHHNEHNILPKRLFDSNKKQETTPTNIDGDGNKHANTNANINSDAEADAKISELERQLNDAHIQIQNYQAALSHINSYVQCLENDRVNNTNNK</sequence>
<gene>
    <name evidence="3" type="ORF">RFI_08337</name>
</gene>
<evidence type="ECO:0000256" key="1">
    <source>
        <dbReference type="SAM" id="Coils"/>
    </source>
</evidence>
<accession>X6NR50</accession>
<reference evidence="3 4" key="1">
    <citation type="journal article" date="2013" name="Curr. Biol.">
        <title>The Genome of the Foraminiferan Reticulomyxa filosa.</title>
        <authorList>
            <person name="Glockner G."/>
            <person name="Hulsmann N."/>
            <person name="Schleicher M."/>
            <person name="Noegel A.A."/>
            <person name="Eichinger L."/>
            <person name="Gallinger C."/>
            <person name="Pawlowski J."/>
            <person name="Sierra R."/>
            <person name="Euteneuer U."/>
            <person name="Pillet L."/>
            <person name="Moustafa A."/>
            <person name="Platzer M."/>
            <person name="Groth M."/>
            <person name="Szafranski K."/>
            <person name="Schliwa M."/>
        </authorList>
    </citation>
    <scope>NUCLEOTIDE SEQUENCE [LARGE SCALE GENOMIC DNA]</scope>
</reference>
<feature type="non-terminal residue" evidence="3">
    <location>
        <position position="1"/>
    </location>
</feature>
<feature type="region of interest" description="Disordered" evidence="2">
    <location>
        <begin position="37"/>
        <end position="60"/>
    </location>
</feature>
<evidence type="ECO:0000256" key="2">
    <source>
        <dbReference type="SAM" id="MobiDB-lite"/>
    </source>
</evidence>
<feature type="region of interest" description="Disordered" evidence="2">
    <location>
        <begin position="101"/>
        <end position="120"/>
    </location>
</feature>
<keyword evidence="4" id="KW-1185">Reference proteome</keyword>
<dbReference type="Proteomes" id="UP000023152">
    <property type="component" value="Unassembled WGS sequence"/>
</dbReference>
<organism evidence="3 4">
    <name type="scientific">Reticulomyxa filosa</name>
    <dbReference type="NCBI Taxonomy" id="46433"/>
    <lineage>
        <taxon>Eukaryota</taxon>
        <taxon>Sar</taxon>
        <taxon>Rhizaria</taxon>
        <taxon>Retaria</taxon>
        <taxon>Foraminifera</taxon>
        <taxon>Monothalamids</taxon>
        <taxon>Reticulomyxidae</taxon>
        <taxon>Reticulomyxa</taxon>
    </lineage>
</organism>
<protein>
    <submittedName>
        <fullName evidence="3">Uncharacterized protein</fullName>
    </submittedName>
</protein>
<name>X6NR50_RETFI</name>
<keyword evidence="1" id="KW-0175">Coiled coil</keyword>
<feature type="coiled-coil region" evidence="1">
    <location>
        <begin position="130"/>
        <end position="157"/>
    </location>
</feature>
<comment type="caution">
    <text evidence="3">The sequence shown here is derived from an EMBL/GenBank/DDBJ whole genome shotgun (WGS) entry which is preliminary data.</text>
</comment>
<evidence type="ECO:0000313" key="3">
    <source>
        <dbReference type="EMBL" id="ETO28790.1"/>
    </source>
</evidence>
<evidence type="ECO:0000313" key="4">
    <source>
        <dbReference type="Proteomes" id="UP000023152"/>
    </source>
</evidence>
<dbReference type="EMBL" id="ASPP01006460">
    <property type="protein sequence ID" value="ETO28790.1"/>
    <property type="molecule type" value="Genomic_DNA"/>
</dbReference>